<evidence type="ECO:0000313" key="2">
    <source>
        <dbReference type="Proteomes" id="UP000002615"/>
    </source>
</evidence>
<accession>C8ZKJ5</accession>
<name>C8ZKJ5_9CAUD</name>
<dbReference type="OrthoDB" id="37745at10239"/>
<proteinExistence type="predicted"/>
<keyword evidence="2" id="KW-1185">Reference proteome</keyword>
<sequence>MTPEQKEVMVLSTFHYLVDCKHLKERLHRPTKFTRIPGPDLTDDDWEEVDQIVKEMV</sequence>
<dbReference type="GeneID" id="8684448"/>
<dbReference type="RefSeq" id="YP_003358378.1">
    <property type="nucleotide sequence ID" value="NC_013691.1"/>
</dbReference>
<dbReference type="KEGG" id="vg:8684448"/>
<reference evidence="2" key="1">
    <citation type="journal article" date="2010" name="Virology">
        <title>Molecular and physiological analysis of three Pseudomonas aeruginosa phages belonging to the "N4-like viruses".</title>
        <authorList>
            <person name="Ceyssens P.J."/>
            <person name="Brabban A."/>
            <person name="Rogge L."/>
            <person name="Lewis M.S."/>
            <person name="Pickard D."/>
            <person name="Goulding D."/>
            <person name="Dougan G."/>
            <person name="Nob en J.P."/>
            <person name="Kropinski A."/>
            <person name="Kutter E."/>
            <person name="Lavigne R."/>
        </authorList>
    </citation>
    <scope>NUCLEOTIDE SEQUENCE [LARGE SCALE GENOMIC DNA]</scope>
</reference>
<dbReference type="Proteomes" id="UP000002615">
    <property type="component" value="Segment"/>
</dbReference>
<organism evidence="1 2">
    <name type="scientific">Pseudomonas phage LUZ7</name>
    <dbReference type="NCBI Taxonomy" id="655097"/>
    <lineage>
        <taxon>Viruses</taxon>
        <taxon>Duplodnaviria</taxon>
        <taxon>Heunggongvirae</taxon>
        <taxon>Uroviricota</taxon>
        <taxon>Caudoviricetes</taxon>
        <taxon>Schitoviridae</taxon>
        <taxon>Migulavirinae</taxon>
        <taxon>Luzseptimavirus</taxon>
        <taxon>Luzseptimavirus LUZ7</taxon>
    </lineage>
</organism>
<protein>
    <submittedName>
        <fullName evidence="1">Uncharacterized protein</fullName>
    </submittedName>
</protein>
<evidence type="ECO:0000313" key="1">
    <source>
        <dbReference type="EMBL" id="CAZ66237.1"/>
    </source>
</evidence>
<dbReference type="EMBL" id="FN422398">
    <property type="protein sequence ID" value="CAZ66237.1"/>
    <property type="molecule type" value="Genomic_DNA"/>
</dbReference>